<evidence type="ECO:0000313" key="4">
    <source>
        <dbReference type="EMBL" id="KAK2562497.1"/>
    </source>
</evidence>
<evidence type="ECO:0000256" key="1">
    <source>
        <dbReference type="ARBA" id="ARBA00001968"/>
    </source>
</evidence>
<keyword evidence="5" id="KW-1185">Reference proteome</keyword>
<sequence>MTNLIENLRVCVMRVVDPWTPNSLIQEVLFRAESLQKLEDPVLLNYDSVPSELRDQMDYDGRGRLARIVTETCAAISRRLNVFLIERSQFGGRAVWKIPRIQNVLEHFPDRKWLESCHVSKDMFEQLMRDLHSLQRQVTRLRKPVPVKTVVAKLLKRIGKGLDYREIGDKFGIAYPLSKHLMKNYPGSNLTPEKEHFNYRLSCARIQIERAYGRRKGRWRCLLKALECDLNKVVLHVTSACILHNMCEEQKECYLEEWNRLAEDEIGDLRRHDLLNDNDADDNANIIRNALARYLYN</sequence>
<organism evidence="4 5">
    <name type="scientific">Acropora cervicornis</name>
    <name type="common">Staghorn coral</name>
    <dbReference type="NCBI Taxonomy" id="6130"/>
    <lineage>
        <taxon>Eukaryota</taxon>
        <taxon>Metazoa</taxon>
        <taxon>Cnidaria</taxon>
        <taxon>Anthozoa</taxon>
        <taxon>Hexacorallia</taxon>
        <taxon>Scleractinia</taxon>
        <taxon>Astrocoeniina</taxon>
        <taxon>Acroporidae</taxon>
        <taxon>Acropora</taxon>
    </lineage>
</organism>
<accession>A0AAD9QJQ5</accession>
<name>A0AAD9QJQ5_ACRCE</name>
<dbReference type="EMBL" id="JARQWQ010000028">
    <property type="protein sequence ID" value="KAK2562497.1"/>
    <property type="molecule type" value="Genomic_DNA"/>
</dbReference>
<keyword evidence="2" id="KW-0479">Metal-binding</keyword>
<feature type="domain" description="DDE Tnp4" evidence="3">
    <location>
        <begin position="174"/>
        <end position="245"/>
    </location>
</feature>
<gene>
    <name evidence="4" type="ORF">P5673_014162</name>
</gene>
<dbReference type="AlphaFoldDB" id="A0AAD9QJQ5"/>
<reference evidence="4" key="1">
    <citation type="journal article" date="2023" name="G3 (Bethesda)">
        <title>Whole genome assembly and annotation of the endangered Caribbean coral Acropora cervicornis.</title>
        <authorList>
            <person name="Selwyn J.D."/>
            <person name="Vollmer S.V."/>
        </authorList>
    </citation>
    <scope>NUCLEOTIDE SEQUENCE</scope>
    <source>
        <strain evidence="4">K2</strain>
    </source>
</reference>
<comment type="caution">
    <text evidence="4">The sequence shown here is derived from an EMBL/GenBank/DDBJ whole genome shotgun (WGS) entry which is preliminary data.</text>
</comment>
<proteinExistence type="predicted"/>
<dbReference type="Proteomes" id="UP001249851">
    <property type="component" value="Unassembled WGS sequence"/>
</dbReference>
<protein>
    <recommendedName>
        <fullName evidence="3">DDE Tnp4 domain-containing protein</fullName>
    </recommendedName>
</protein>
<dbReference type="GO" id="GO:0046872">
    <property type="term" value="F:metal ion binding"/>
    <property type="evidence" value="ECO:0007669"/>
    <property type="project" value="UniProtKB-KW"/>
</dbReference>
<evidence type="ECO:0000256" key="2">
    <source>
        <dbReference type="ARBA" id="ARBA00022723"/>
    </source>
</evidence>
<evidence type="ECO:0000259" key="3">
    <source>
        <dbReference type="Pfam" id="PF13359"/>
    </source>
</evidence>
<dbReference type="Pfam" id="PF13359">
    <property type="entry name" value="DDE_Tnp_4"/>
    <property type="match status" value="1"/>
</dbReference>
<evidence type="ECO:0000313" key="5">
    <source>
        <dbReference type="Proteomes" id="UP001249851"/>
    </source>
</evidence>
<comment type="cofactor">
    <cofactor evidence="1">
        <name>a divalent metal cation</name>
        <dbReference type="ChEBI" id="CHEBI:60240"/>
    </cofactor>
</comment>
<reference evidence="4" key="2">
    <citation type="journal article" date="2023" name="Science">
        <title>Genomic signatures of disease resistance in endangered staghorn corals.</title>
        <authorList>
            <person name="Vollmer S.V."/>
            <person name="Selwyn J.D."/>
            <person name="Despard B.A."/>
            <person name="Roesel C.L."/>
        </authorList>
    </citation>
    <scope>NUCLEOTIDE SEQUENCE</scope>
    <source>
        <strain evidence="4">K2</strain>
    </source>
</reference>
<dbReference type="InterPro" id="IPR027806">
    <property type="entry name" value="HARBI1_dom"/>
</dbReference>